<organism evidence="1 2">
    <name type="scientific">Rubellicoccus peritrichatus</name>
    <dbReference type="NCBI Taxonomy" id="3080537"/>
    <lineage>
        <taxon>Bacteria</taxon>
        <taxon>Pseudomonadati</taxon>
        <taxon>Verrucomicrobiota</taxon>
        <taxon>Opitutia</taxon>
        <taxon>Puniceicoccales</taxon>
        <taxon>Cerasicoccaceae</taxon>
        <taxon>Rubellicoccus</taxon>
    </lineage>
</organism>
<evidence type="ECO:0000313" key="1">
    <source>
        <dbReference type="EMBL" id="WOO40788.1"/>
    </source>
</evidence>
<accession>A0AAQ3QUV0</accession>
<protein>
    <submittedName>
        <fullName evidence="1">Squalene synthase HpnC</fullName>
        <ecNumber evidence="1">2.5.1.21</ecNumber>
    </submittedName>
</protein>
<dbReference type="RefSeq" id="WP_317832987.1">
    <property type="nucleotide sequence ID" value="NZ_CP136920.1"/>
</dbReference>
<dbReference type="Pfam" id="PF00494">
    <property type="entry name" value="SQS_PSY"/>
    <property type="match status" value="1"/>
</dbReference>
<dbReference type="GO" id="GO:0016114">
    <property type="term" value="P:terpenoid biosynthetic process"/>
    <property type="evidence" value="ECO:0007669"/>
    <property type="project" value="UniProtKB-ARBA"/>
</dbReference>
<dbReference type="GO" id="GO:0004311">
    <property type="term" value="F:geranylgeranyl diphosphate synthase activity"/>
    <property type="evidence" value="ECO:0007669"/>
    <property type="project" value="InterPro"/>
</dbReference>
<dbReference type="NCBIfam" id="TIGR03464">
    <property type="entry name" value="HpnC"/>
    <property type="match status" value="1"/>
</dbReference>
<dbReference type="InterPro" id="IPR033904">
    <property type="entry name" value="Trans_IPPS_HH"/>
</dbReference>
<dbReference type="SFLD" id="SFLDS00005">
    <property type="entry name" value="Isoprenoid_Synthase_Type_I"/>
    <property type="match status" value="1"/>
</dbReference>
<dbReference type="Gene3D" id="1.10.600.10">
    <property type="entry name" value="Farnesyl Diphosphate Synthase"/>
    <property type="match status" value="1"/>
</dbReference>
<keyword evidence="2" id="KW-1185">Reference proteome</keyword>
<keyword evidence="1" id="KW-0808">Transferase</keyword>
<dbReference type="KEGG" id="puo:RZN69_19365"/>
<dbReference type="InterPro" id="IPR017827">
    <property type="entry name" value="HSQ_synthase_HpnC"/>
</dbReference>
<dbReference type="InterPro" id="IPR044843">
    <property type="entry name" value="Trans_IPPS_bact-type"/>
</dbReference>
<dbReference type="SUPFAM" id="SSF48576">
    <property type="entry name" value="Terpenoid synthases"/>
    <property type="match status" value="1"/>
</dbReference>
<dbReference type="InterPro" id="IPR002060">
    <property type="entry name" value="Squ/phyt_synthse"/>
</dbReference>
<dbReference type="AlphaFoldDB" id="A0AAQ3QUV0"/>
<dbReference type="EC" id="2.5.1.21" evidence="1"/>
<dbReference type="CDD" id="cd00683">
    <property type="entry name" value="Trans_IPPS_HH"/>
    <property type="match status" value="1"/>
</dbReference>
<dbReference type="SFLD" id="SFLDG01018">
    <property type="entry name" value="Squalene/Phytoene_Synthase_Lik"/>
    <property type="match status" value="1"/>
</dbReference>
<dbReference type="EMBL" id="CP136920">
    <property type="protein sequence ID" value="WOO40788.1"/>
    <property type="molecule type" value="Genomic_DNA"/>
</dbReference>
<dbReference type="PANTHER" id="PTHR31480">
    <property type="entry name" value="BIFUNCTIONAL LYCOPENE CYCLASE/PHYTOENE SYNTHASE"/>
    <property type="match status" value="1"/>
</dbReference>
<sequence>MTLEEAYQRCHELTRDHYENFPVARLVPGEIRPYVSAVYAFSRTADDIADEGWGESGSPTPEERVAALDAFEGELEASAAGKPLKPDTEWIFLALADTIKQREVPIQLFRDLLSAFKQDCVKLHYATHEEVLDYCKRSANPIGRLVLILHGLKNEQFFAWSDHICTGLQLANFWQDVGVDIKKDGRIYIPEEDWGRFGVNRGMFDQASAPQALRDCLKFQVERAQSIFEQGRPLGKKLPFPLSLEIKLTWHGGTTILRKIAKQGYDTLSSRPKLHKTDVPALMAKAVFG</sequence>
<name>A0AAQ3QUV0_9BACT</name>
<dbReference type="InterPro" id="IPR008949">
    <property type="entry name" value="Isoprenoid_synthase_dom_sf"/>
</dbReference>
<dbReference type="GO" id="GO:0051996">
    <property type="term" value="F:squalene synthase [NAD(P)H] activity"/>
    <property type="evidence" value="ECO:0007669"/>
    <property type="project" value="UniProtKB-EC"/>
</dbReference>
<evidence type="ECO:0000313" key="2">
    <source>
        <dbReference type="Proteomes" id="UP001304300"/>
    </source>
</evidence>
<dbReference type="Proteomes" id="UP001304300">
    <property type="component" value="Chromosome"/>
</dbReference>
<proteinExistence type="predicted"/>
<reference evidence="1 2" key="1">
    <citation type="submission" date="2023-10" db="EMBL/GenBank/DDBJ databases">
        <title>Rubellicoccus peritrichatus gen. nov., sp. nov., isolated from an algae of coral reef tank.</title>
        <authorList>
            <person name="Luo J."/>
        </authorList>
    </citation>
    <scope>NUCLEOTIDE SEQUENCE [LARGE SCALE GENOMIC DNA]</scope>
    <source>
        <strain evidence="1 2">CR14</strain>
    </source>
</reference>
<gene>
    <name evidence="1" type="primary">hpnC</name>
    <name evidence="1" type="ORF">RZN69_19365</name>
</gene>
<dbReference type="SFLD" id="SFLDG01212">
    <property type="entry name" value="Phytoene_synthase_like"/>
    <property type="match status" value="1"/>
</dbReference>